<name>A0A1X7GLY6_TRICW</name>
<protein>
    <submittedName>
        <fullName evidence="1">Protein ImuA</fullName>
    </submittedName>
</protein>
<dbReference type="SUPFAM" id="SSF52540">
    <property type="entry name" value="P-loop containing nucleoside triphosphate hydrolases"/>
    <property type="match status" value="1"/>
</dbReference>
<sequence>MAAAILHPEDVHPSLWRASQLARGSQRTVDTGYAALSAELPGGGWPLGTLVDLLVSQPGVGEIRLLQPALAAVAAVGGRRLRPIALVAPPHVPNAPAFAYLRLPPEGLLHVRAPRTADALWSVEQILRAGTCAALLFWAQQTPAASLRRLHLAAQSAETLFVMVRPLSVAQDASPAPLRLAVRPAQDGISIDIVKRRGPTRAEPLSIPLQPSPVLFSRHARISRRQIAPARAGSFPAELVA</sequence>
<dbReference type="InterPro" id="IPR027417">
    <property type="entry name" value="P-loop_NTPase"/>
</dbReference>
<dbReference type="STRING" id="28094.SAMN06295900_116143"/>
<evidence type="ECO:0000313" key="1">
    <source>
        <dbReference type="EMBL" id="SMF71297.1"/>
    </source>
</evidence>
<dbReference type="PIRSF" id="PIRSF037290">
    <property type="entry name" value="UCP037290"/>
    <property type="match status" value="1"/>
</dbReference>
<dbReference type="AlphaFoldDB" id="A0A1X7GLY6"/>
<dbReference type="InterPro" id="IPR017166">
    <property type="entry name" value="UCP037290"/>
</dbReference>
<dbReference type="NCBIfam" id="NF033429">
    <property type="entry name" value="ImuA_translesion"/>
    <property type="match status" value="1"/>
</dbReference>
<proteinExistence type="predicted"/>
<dbReference type="InterPro" id="IPR047610">
    <property type="entry name" value="ImuA_translesion"/>
</dbReference>
<dbReference type="OrthoDB" id="9811176at2"/>
<dbReference type="GeneID" id="95552128"/>
<gene>
    <name evidence="1" type="ORF">SAMN06295900_116143</name>
</gene>
<reference evidence="2" key="1">
    <citation type="submission" date="2017-04" db="EMBL/GenBank/DDBJ databases">
        <authorList>
            <person name="Varghese N."/>
            <person name="Submissions S."/>
        </authorList>
    </citation>
    <scope>NUCLEOTIDE SEQUENCE [LARGE SCALE GENOMIC DNA]</scope>
    <source>
        <strain evidence="2">Ballard 720</strain>
    </source>
</reference>
<keyword evidence="2" id="KW-1185">Reference proteome</keyword>
<dbReference type="RefSeq" id="WP_085229884.1">
    <property type="nucleotide sequence ID" value="NZ_BSQD01000014.1"/>
</dbReference>
<evidence type="ECO:0000313" key="2">
    <source>
        <dbReference type="Proteomes" id="UP000192911"/>
    </source>
</evidence>
<dbReference type="EMBL" id="FXAH01000016">
    <property type="protein sequence ID" value="SMF71297.1"/>
    <property type="molecule type" value="Genomic_DNA"/>
</dbReference>
<dbReference type="Gene3D" id="3.40.50.300">
    <property type="entry name" value="P-loop containing nucleotide triphosphate hydrolases"/>
    <property type="match status" value="1"/>
</dbReference>
<dbReference type="Proteomes" id="UP000192911">
    <property type="component" value="Unassembled WGS sequence"/>
</dbReference>
<accession>A0A1X7GLY6</accession>
<organism evidence="1 2">
    <name type="scientific">Trinickia caryophylli</name>
    <name type="common">Paraburkholderia caryophylli</name>
    <dbReference type="NCBI Taxonomy" id="28094"/>
    <lineage>
        <taxon>Bacteria</taxon>
        <taxon>Pseudomonadati</taxon>
        <taxon>Pseudomonadota</taxon>
        <taxon>Betaproteobacteria</taxon>
        <taxon>Burkholderiales</taxon>
        <taxon>Burkholderiaceae</taxon>
        <taxon>Trinickia</taxon>
    </lineage>
</organism>